<dbReference type="OrthoDB" id="9798208at2"/>
<evidence type="ECO:0000256" key="1">
    <source>
        <dbReference type="ARBA" id="ARBA00008324"/>
    </source>
</evidence>
<dbReference type="Pfam" id="PF03061">
    <property type="entry name" value="4HBT"/>
    <property type="match status" value="1"/>
</dbReference>
<evidence type="ECO:0000313" key="3">
    <source>
        <dbReference type="EMBL" id="RDL06675.1"/>
    </source>
</evidence>
<name>A0A288QA36_9LACO</name>
<dbReference type="SUPFAM" id="SSF54637">
    <property type="entry name" value="Thioesterase/thiol ester dehydrase-isomerase"/>
    <property type="match status" value="1"/>
</dbReference>
<evidence type="ECO:0000256" key="2">
    <source>
        <dbReference type="ARBA" id="ARBA00022801"/>
    </source>
</evidence>
<accession>A0A288QA36</accession>
<evidence type="ECO:0000313" key="4">
    <source>
        <dbReference type="Proteomes" id="UP000254912"/>
    </source>
</evidence>
<keyword evidence="2" id="KW-0378">Hydrolase</keyword>
<dbReference type="InterPro" id="IPR006683">
    <property type="entry name" value="Thioestr_dom"/>
</dbReference>
<dbReference type="InterPro" id="IPR029069">
    <property type="entry name" value="HotDog_dom_sf"/>
</dbReference>
<dbReference type="Proteomes" id="UP000254912">
    <property type="component" value="Unassembled WGS sequence"/>
</dbReference>
<dbReference type="RefSeq" id="WP_070230772.1">
    <property type="nucleotide sequence ID" value="NZ_BJYO01000003.1"/>
</dbReference>
<dbReference type="NCBIfam" id="TIGR00369">
    <property type="entry name" value="unchar_dom_1"/>
    <property type="match status" value="1"/>
</dbReference>
<dbReference type="PANTHER" id="PTHR43240:SF5">
    <property type="entry name" value="1,4-DIHYDROXY-2-NAPHTHOYL-COA THIOESTERASE 1"/>
    <property type="match status" value="1"/>
</dbReference>
<organism evidence="3 4">
    <name type="scientific">Weissella soli</name>
    <dbReference type="NCBI Taxonomy" id="155866"/>
    <lineage>
        <taxon>Bacteria</taxon>
        <taxon>Bacillati</taxon>
        <taxon>Bacillota</taxon>
        <taxon>Bacilli</taxon>
        <taxon>Lactobacillales</taxon>
        <taxon>Lactobacillaceae</taxon>
        <taxon>Weissella</taxon>
    </lineage>
</organism>
<dbReference type="CDD" id="cd03443">
    <property type="entry name" value="PaaI_thioesterase"/>
    <property type="match status" value="1"/>
</dbReference>
<dbReference type="PANTHER" id="PTHR43240">
    <property type="entry name" value="1,4-DIHYDROXY-2-NAPHTHOYL-COA THIOESTERASE 1"/>
    <property type="match status" value="1"/>
</dbReference>
<sequence length="123" mass="13300">MNVLEYLDIKTIKATTAETIVELKITDNVKQPYGIVHGGVNALLAETAASIAANVDLDHTSQVAVGVDVHSHHLKAVSHGTIQAIATPIKRGRRLQTWQVTTLEIESGQETSFSTITTMINQL</sequence>
<keyword evidence="4" id="KW-1185">Reference proteome</keyword>
<dbReference type="AlphaFoldDB" id="A0A288QA36"/>
<dbReference type="KEGG" id="wso:WSWS_01626"/>
<dbReference type="InterPro" id="IPR003736">
    <property type="entry name" value="PAAI_dom"/>
</dbReference>
<gene>
    <name evidence="3" type="ORF">DFP99_1063</name>
</gene>
<reference evidence="3 4" key="1">
    <citation type="submission" date="2018-07" db="EMBL/GenBank/DDBJ databases">
        <title>Genomic Encyclopedia of Type Strains, Phase III (KMG-III): the genomes of soil and plant-associated and newly described type strains.</title>
        <authorList>
            <person name="Whitman W."/>
        </authorList>
    </citation>
    <scope>NUCLEOTIDE SEQUENCE [LARGE SCALE GENOMIC DNA]</scope>
    <source>
        <strain evidence="3 4">CECT 7031</strain>
    </source>
</reference>
<comment type="caution">
    <text evidence="3">The sequence shown here is derived from an EMBL/GenBank/DDBJ whole genome shotgun (WGS) entry which is preliminary data.</text>
</comment>
<dbReference type="GO" id="GO:0005829">
    <property type="term" value="C:cytosol"/>
    <property type="evidence" value="ECO:0007669"/>
    <property type="project" value="TreeGrafter"/>
</dbReference>
<dbReference type="Gene3D" id="3.10.129.10">
    <property type="entry name" value="Hotdog Thioesterase"/>
    <property type="match status" value="1"/>
</dbReference>
<proteinExistence type="inferred from homology"/>
<dbReference type="EMBL" id="QRAS01000002">
    <property type="protein sequence ID" value="RDL06675.1"/>
    <property type="molecule type" value="Genomic_DNA"/>
</dbReference>
<comment type="similarity">
    <text evidence="1">Belongs to the thioesterase PaaI family.</text>
</comment>
<dbReference type="GO" id="GO:0061522">
    <property type="term" value="F:1,4-dihydroxy-2-naphthoyl-CoA thioesterase activity"/>
    <property type="evidence" value="ECO:0007669"/>
    <property type="project" value="TreeGrafter"/>
</dbReference>
<dbReference type="GeneID" id="94546806"/>
<protein>
    <submittedName>
        <fullName evidence="3">Uncharacterized protein (TIGR00369 family)</fullName>
    </submittedName>
</protein>